<evidence type="ECO:0000259" key="7">
    <source>
        <dbReference type="PROSITE" id="PS51192"/>
    </source>
</evidence>
<evidence type="ECO:0000256" key="4">
    <source>
        <dbReference type="ARBA" id="ARBA00022840"/>
    </source>
</evidence>
<evidence type="ECO:0000313" key="11">
    <source>
        <dbReference type="Proteomes" id="UP001497512"/>
    </source>
</evidence>
<dbReference type="CDD" id="cd00268">
    <property type="entry name" value="DEADc"/>
    <property type="match status" value="1"/>
</dbReference>
<dbReference type="InterPro" id="IPR014001">
    <property type="entry name" value="Helicase_ATP-bd"/>
</dbReference>
<dbReference type="PROSITE" id="PS51195">
    <property type="entry name" value="Q_MOTIF"/>
    <property type="match status" value="1"/>
</dbReference>
<dbReference type="InterPro" id="IPR011545">
    <property type="entry name" value="DEAD/DEAH_box_helicase_dom"/>
</dbReference>
<evidence type="ECO:0000259" key="9">
    <source>
        <dbReference type="PROSITE" id="PS51195"/>
    </source>
</evidence>
<keyword evidence="2" id="KW-0378">Hydrolase</keyword>
<dbReference type="SUPFAM" id="SSF52540">
    <property type="entry name" value="P-loop containing nucleoside triphosphate hydrolases"/>
    <property type="match status" value="2"/>
</dbReference>
<dbReference type="InterPro" id="IPR014014">
    <property type="entry name" value="RNA_helicase_DEAD_Q_motif"/>
</dbReference>
<dbReference type="Proteomes" id="UP001497512">
    <property type="component" value="Chromosome 4"/>
</dbReference>
<dbReference type="CDD" id="cd18787">
    <property type="entry name" value="SF2_C_DEAD"/>
    <property type="match status" value="1"/>
</dbReference>
<name>A0ABP0UHW9_9BRYO</name>
<dbReference type="Pfam" id="PF00271">
    <property type="entry name" value="Helicase_C"/>
    <property type="match status" value="1"/>
</dbReference>
<dbReference type="InterPro" id="IPR001650">
    <property type="entry name" value="Helicase_C-like"/>
</dbReference>
<feature type="domain" description="Helicase C-terminal" evidence="8">
    <location>
        <begin position="355"/>
        <end position="502"/>
    </location>
</feature>
<dbReference type="Pfam" id="PF00270">
    <property type="entry name" value="DEAD"/>
    <property type="match status" value="1"/>
</dbReference>
<reference evidence="10" key="1">
    <citation type="submission" date="2024-02" db="EMBL/GenBank/DDBJ databases">
        <authorList>
            <consortium name="ELIXIR-Norway"/>
            <consortium name="Elixir Norway"/>
        </authorList>
    </citation>
    <scope>NUCLEOTIDE SEQUENCE</scope>
</reference>
<dbReference type="SMART" id="SM00487">
    <property type="entry name" value="DEXDc"/>
    <property type="match status" value="1"/>
</dbReference>
<feature type="domain" description="DEAD-box RNA helicase Q" evidence="9">
    <location>
        <begin position="99"/>
        <end position="127"/>
    </location>
</feature>
<keyword evidence="3" id="KW-0347">Helicase</keyword>
<evidence type="ECO:0000256" key="6">
    <source>
        <dbReference type="SAM" id="MobiDB-lite"/>
    </source>
</evidence>
<keyword evidence="11" id="KW-1185">Reference proteome</keyword>
<protein>
    <recommendedName>
        <fullName evidence="12">DEAD-box ATP-dependent RNA helicase 39</fullName>
    </recommendedName>
</protein>
<dbReference type="InterPro" id="IPR027417">
    <property type="entry name" value="P-loop_NTPase"/>
</dbReference>
<keyword evidence="1" id="KW-0547">Nucleotide-binding</keyword>
<dbReference type="PROSITE" id="PS51194">
    <property type="entry name" value="HELICASE_CTER"/>
    <property type="match status" value="1"/>
</dbReference>
<feature type="region of interest" description="Disordered" evidence="6">
    <location>
        <begin position="479"/>
        <end position="582"/>
    </location>
</feature>
<feature type="domain" description="Helicase ATP-binding" evidence="7">
    <location>
        <begin position="130"/>
        <end position="316"/>
    </location>
</feature>
<evidence type="ECO:0000256" key="5">
    <source>
        <dbReference type="PROSITE-ProRule" id="PRU00552"/>
    </source>
</evidence>
<dbReference type="PANTHER" id="PTHR47960">
    <property type="entry name" value="DEAD-BOX ATP-DEPENDENT RNA HELICASE 50"/>
    <property type="match status" value="1"/>
</dbReference>
<accession>A0ABP0UHW9</accession>
<keyword evidence="4" id="KW-0067">ATP-binding</keyword>
<sequence>MASKLLKLRTLSTMALICRRSPFAFIIPSTATTTATRASPSVTSVRCLVTADSPVSKPVVTASPLERLRQRQMRDAAKAAARIQPAVKDTTKEAPQLPLSFQGLGLDPELMMAVKELGLAEPTEVQALGIPAVVAGESVVIASHTGSGKTLAYMLPIVQALRRDEVESGKATRPRRPRAVVLCPTRELAEQVFHVAKSICHHARFRAAMVGGGTRMKPQEDSLNTAVDLVVATPGRLLMHVEEGNMAYGDLKYVVLDEADTMFDKGFGVEVRKFLGPLRNRSKQPDGNFQTILVTATITKAVQKLLDEEFPGIKHVHTSTLHKAVSSAHHDFVRLTGTENKLEALLQASFIPMFVLEPSLAKGRRVMVFCNTLGSCRAVDHFLSERGTSSVNYHGAVPAEERVENLKKFKGEDGADSVPALVCTDLAARGLDLVVDHVINFDFPLNPIDYLHRTGRTARMGAKGKVTSLVTKRDQTLASQLEESMRKGETLEGLTSSRERLEALKRKEIEEKRKEKSKKMSHDSSRGPKSSRWEVGKSKVGSFRGTRGKARTASTPTTRVGSSSRVARSPSKKSVGLSLKRR</sequence>
<proteinExistence type="predicted"/>
<evidence type="ECO:0000259" key="8">
    <source>
        <dbReference type="PROSITE" id="PS51194"/>
    </source>
</evidence>
<gene>
    <name evidence="10" type="ORF">CSSPTR1EN2_LOCUS16075</name>
</gene>
<organism evidence="10 11">
    <name type="scientific">Sphagnum troendelagicum</name>
    <dbReference type="NCBI Taxonomy" id="128251"/>
    <lineage>
        <taxon>Eukaryota</taxon>
        <taxon>Viridiplantae</taxon>
        <taxon>Streptophyta</taxon>
        <taxon>Embryophyta</taxon>
        <taxon>Bryophyta</taxon>
        <taxon>Sphagnophytina</taxon>
        <taxon>Sphagnopsida</taxon>
        <taxon>Sphagnales</taxon>
        <taxon>Sphagnaceae</taxon>
        <taxon>Sphagnum</taxon>
    </lineage>
</organism>
<evidence type="ECO:0000256" key="1">
    <source>
        <dbReference type="ARBA" id="ARBA00022741"/>
    </source>
</evidence>
<dbReference type="InterPro" id="IPR044742">
    <property type="entry name" value="DEAD/DEAH_RhlB"/>
</dbReference>
<dbReference type="Gene3D" id="3.40.50.300">
    <property type="entry name" value="P-loop containing nucleotide triphosphate hydrolases"/>
    <property type="match status" value="2"/>
</dbReference>
<dbReference type="PROSITE" id="PS51192">
    <property type="entry name" value="HELICASE_ATP_BIND_1"/>
    <property type="match status" value="1"/>
</dbReference>
<evidence type="ECO:0000256" key="2">
    <source>
        <dbReference type="ARBA" id="ARBA00022801"/>
    </source>
</evidence>
<feature type="compositionally biased region" description="Polar residues" evidence="6">
    <location>
        <begin position="552"/>
        <end position="566"/>
    </location>
</feature>
<evidence type="ECO:0000313" key="10">
    <source>
        <dbReference type="EMBL" id="CAK9222456.1"/>
    </source>
</evidence>
<dbReference type="SMART" id="SM00490">
    <property type="entry name" value="HELICc"/>
    <property type="match status" value="1"/>
</dbReference>
<evidence type="ECO:0008006" key="12">
    <source>
        <dbReference type="Google" id="ProtNLM"/>
    </source>
</evidence>
<evidence type="ECO:0000256" key="3">
    <source>
        <dbReference type="ARBA" id="ARBA00022806"/>
    </source>
</evidence>
<dbReference type="EMBL" id="OZ019896">
    <property type="protein sequence ID" value="CAK9222456.1"/>
    <property type="molecule type" value="Genomic_DNA"/>
</dbReference>
<feature type="short sequence motif" description="Q motif" evidence="5">
    <location>
        <begin position="99"/>
        <end position="127"/>
    </location>
</feature>
<feature type="compositionally biased region" description="Basic and acidic residues" evidence="6">
    <location>
        <begin position="497"/>
        <end position="537"/>
    </location>
</feature>